<gene>
    <name evidence="2" type="ORF">AFK76_11860</name>
</gene>
<feature type="region of interest" description="Disordered" evidence="1">
    <location>
        <begin position="306"/>
        <end position="358"/>
    </location>
</feature>
<dbReference type="CDD" id="cd16387">
    <property type="entry name" value="ParB_N_Srx"/>
    <property type="match status" value="1"/>
</dbReference>
<feature type="compositionally biased region" description="Acidic residues" evidence="1">
    <location>
        <begin position="310"/>
        <end position="320"/>
    </location>
</feature>
<accession>A0A837NET3</accession>
<reference evidence="2 3" key="1">
    <citation type="submission" date="2015-08" db="EMBL/GenBank/DDBJ databases">
        <title>Genome sequencing and assembly of the deep-sea bacterium Idiomarina zobellii.</title>
        <authorList>
            <person name="Mithoefer S.D."/>
            <person name="Rheaume B.A."/>
            <person name="MacLea K.S."/>
        </authorList>
    </citation>
    <scope>NUCLEOTIDE SEQUENCE [LARGE SCALE GENOMIC DNA]</scope>
    <source>
        <strain evidence="2 3">KMM 231</strain>
    </source>
</reference>
<dbReference type="SUPFAM" id="SSF110849">
    <property type="entry name" value="ParB/Sulfiredoxin"/>
    <property type="match status" value="1"/>
</dbReference>
<evidence type="ECO:0000313" key="2">
    <source>
        <dbReference type="EMBL" id="KPD21574.1"/>
    </source>
</evidence>
<dbReference type="AlphaFoldDB" id="A0A837NET3"/>
<name>A0A837NET3_9GAMM</name>
<feature type="compositionally biased region" description="Basic and acidic residues" evidence="1">
    <location>
        <begin position="321"/>
        <end position="348"/>
    </location>
</feature>
<organism evidence="2 3">
    <name type="scientific">Idiomarina zobellii</name>
    <dbReference type="NCBI Taxonomy" id="86103"/>
    <lineage>
        <taxon>Bacteria</taxon>
        <taxon>Pseudomonadati</taxon>
        <taxon>Pseudomonadota</taxon>
        <taxon>Gammaproteobacteria</taxon>
        <taxon>Alteromonadales</taxon>
        <taxon>Idiomarinaceae</taxon>
        <taxon>Idiomarina</taxon>
    </lineage>
</organism>
<dbReference type="Gene3D" id="3.90.1530.10">
    <property type="entry name" value="Conserved hypothetical protein from pyrococcus furiosus pfu- 392566-001, ParB domain"/>
    <property type="match status" value="1"/>
</dbReference>
<evidence type="ECO:0000313" key="3">
    <source>
        <dbReference type="Proteomes" id="UP000053030"/>
    </source>
</evidence>
<evidence type="ECO:0008006" key="4">
    <source>
        <dbReference type="Google" id="ProtNLM"/>
    </source>
</evidence>
<sequence length="500" mass="58291">MGDLMSNENTKWWENRVLRSVDNLKLWNENPRLDPSSKLVTVRDYAEELISDPSDKQNFIILLKSIAKRGFVSFDPVVVWKDDDERFAVAEGNRRVTALKLLRSPEKAPMPIRKLVVSLARQIDRDDIEKIKVSLAPSFEDARWYILQRHSTATNQIRWQRLQQQRFIINVYDSVGQDLEETIAITGFKRAAILDSLRYVKIRDMATRPGVTAHLTEDEKEKVYSHRINMTVIERWFGNSQVREAWHIKFSDSEVNIDANLSSFYKAYAEFLKLTFSKDNELGYSVNTRTIDSKFQEIFEYLPKVKPKGEEEEDEAPVADEQEKSDNDKESEQQQSDDEKPDKKDRLKGNPKRGQFTDKYHTINSKSYKLNALFDELGRLPVKRYSNVAAASLRIFLELSVDDFIKSNDFTGEVARRLKKGYHEVTLQQKLNVLRGEFIDDREANKVIGQLLNNSNDYSLNTLNEYIHGTKVHKVEPQFLNRFWDMLSPLLEVLVELREI</sequence>
<dbReference type="Proteomes" id="UP000053030">
    <property type="component" value="Unassembled WGS sequence"/>
</dbReference>
<evidence type="ECO:0000256" key="1">
    <source>
        <dbReference type="SAM" id="MobiDB-lite"/>
    </source>
</evidence>
<comment type="caution">
    <text evidence="2">The sequence shown here is derived from an EMBL/GenBank/DDBJ whole genome shotgun (WGS) entry which is preliminary data.</text>
</comment>
<dbReference type="OrthoDB" id="8442375at2"/>
<proteinExistence type="predicted"/>
<protein>
    <recommendedName>
        <fullName evidence="4">ParB/Sulfiredoxin domain-containing protein</fullName>
    </recommendedName>
</protein>
<dbReference type="EMBL" id="LHSG01000018">
    <property type="protein sequence ID" value="KPD21574.1"/>
    <property type="molecule type" value="Genomic_DNA"/>
</dbReference>
<dbReference type="InterPro" id="IPR036086">
    <property type="entry name" value="ParB/Sulfiredoxin_sf"/>
</dbReference>
<keyword evidence="3" id="KW-1185">Reference proteome</keyword>